<dbReference type="Proteomes" id="UP000095286">
    <property type="component" value="Unplaced"/>
</dbReference>
<sequence length="72" mass="8457">MEMVQRLSEVLFILLFVAVFIRILHIYKLFKPHSKIARQLNNMQLRNDESFSKKAPQPIVEDSLIDMELVNG</sequence>
<evidence type="ECO:0000313" key="1">
    <source>
        <dbReference type="Proteomes" id="UP000095286"/>
    </source>
</evidence>
<name>A0AC35TLU7_9BILA</name>
<accession>A0AC35TLU7</accession>
<dbReference type="WBParaSite" id="RSKR_0000195025.1">
    <property type="protein sequence ID" value="RSKR_0000195025.1"/>
    <property type="gene ID" value="RSKR_0000195025"/>
</dbReference>
<reference evidence="2" key="1">
    <citation type="submission" date="2025-08" db="UniProtKB">
        <authorList>
            <consortium name="WormBaseParasite"/>
        </authorList>
    </citation>
    <scope>IDENTIFICATION</scope>
    <source>
        <strain evidence="2">KR3021</strain>
    </source>
</reference>
<evidence type="ECO:0000313" key="2">
    <source>
        <dbReference type="WBParaSite" id="RSKR_0000195025.1"/>
    </source>
</evidence>
<proteinExistence type="predicted"/>
<organism evidence="1 2">
    <name type="scientific">Rhabditophanes sp. KR3021</name>
    <dbReference type="NCBI Taxonomy" id="114890"/>
    <lineage>
        <taxon>Eukaryota</taxon>
        <taxon>Metazoa</taxon>
        <taxon>Ecdysozoa</taxon>
        <taxon>Nematoda</taxon>
        <taxon>Chromadorea</taxon>
        <taxon>Rhabditida</taxon>
        <taxon>Tylenchina</taxon>
        <taxon>Panagrolaimomorpha</taxon>
        <taxon>Strongyloidoidea</taxon>
        <taxon>Alloionematidae</taxon>
        <taxon>Rhabditophanes</taxon>
    </lineage>
</organism>
<protein>
    <submittedName>
        <fullName evidence="2">DUF4834 domain-containing protein</fullName>
    </submittedName>
</protein>